<keyword evidence="2" id="KW-0378">Hydrolase</keyword>
<dbReference type="PANTHER" id="PTHR11575">
    <property type="entry name" value="5'-NUCLEOTIDASE-RELATED"/>
    <property type="match status" value="1"/>
</dbReference>
<gene>
    <name evidence="5" type="ORF">ACFPYN_04645</name>
</gene>
<dbReference type="EMBL" id="JBHSRI010000003">
    <property type="protein sequence ID" value="MFC6038742.1"/>
    <property type="molecule type" value="Genomic_DNA"/>
</dbReference>
<comment type="similarity">
    <text evidence="2">Belongs to the 5'-nucleotidase family.</text>
</comment>
<accession>A0ABW1L6H4</accession>
<dbReference type="InterPro" id="IPR008334">
    <property type="entry name" value="5'-Nucleotdase_C"/>
</dbReference>
<dbReference type="RefSeq" id="WP_377732841.1">
    <property type="nucleotide sequence ID" value="NZ_JBHSRI010000003.1"/>
</dbReference>
<evidence type="ECO:0000259" key="3">
    <source>
        <dbReference type="Pfam" id="PF00149"/>
    </source>
</evidence>
<name>A0ABW1L6H4_9BACL</name>
<dbReference type="InterPro" id="IPR006179">
    <property type="entry name" value="5_nucleotidase/apyrase"/>
</dbReference>
<dbReference type="InterPro" id="IPR036907">
    <property type="entry name" value="5'-Nucleotdase_C_sf"/>
</dbReference>
<keyword evidence="6" id="KW-1185">Reference proteome</keyword>
<evidence type="ECO:0000313" key="5">
    <source>
        <dbReference type="EMBL" id="MFC6038742.1"/>
    </source>
</evidence>
<feature type="domain" description="Calcineurin-like phosphoesterase" evidence="3">
    <location>
        <begin position="5"/>
        <end position="208"/>
    </location>
</feature>
<dbReference type="CDD" id="cd00845">
    <property type="entry name" value="MPP_UshA_N_like"/>
    <property type="match status" value="1"/>
</dbReference>
<organism evidence="5 6">
    <name type="scientific">Paenisporosarcina macmurdoensis</name>
    <dbReference type="NCBI Taxonomy" id="212659"/>
    <lineage>
        <taxon>Bacteria</taxon>
        <taxon>Bacillati</taxon>
        <taxon>Bacillota</taxon>
        <taxon>Bacilli</taxon>
        <taxon>Bacillales</taxon>
        <taxon>Caryophanaceae</taxon>
        <taxon>Paenisporosarcina</taxon>
    </lineage>
</organism>
<reference evidence="6" key="1">
    <citation type="journal article" date="2019" name="Int. J. Syst. Evol. Microbiol.">
        <title>The Global Catalogue of Microorganisms (GCM) 10K type strain sequencing project: providing services to taxonomists for standard genome sequencing and annotation.</title>
        <authorList>
            <consortium name="The Broad Institute Genomics Platform"/>
            <consortium name="The Broad Institute Genome Sequencing Center for Infectious Disease"/>
            <person name="Wu L."/>
            <person name="Ma J."/>
        </authorList>
    </citation>
    <scope>NUCLEOTIDE SEQUENCE [LARGE SCALE GENOMIC DNA]</scope>
    <source>
        <strain evidence="6">CCUG 54527</strain>
    </source>
</reference>
<dbReference type="Gene3D" id="3.90.780.10">
    <property type="entry name" value="5'-Nucleotidase, C-terminal domain"/>
    <property type="match status" value="1"/>
</dbReference>
<sequence length="469" mass="52183">MKETLTILHTNDLHGHYDLAIRQAALIKKRKRDLLSQGEHVIVLDGGDHMDMSMNECLATSGTIHLDMLNATGYDAMSVGNNELLRLPKDNIRQLSHDSKVPWLLLNLEESDGSQIGGTKETLLLKVGDRLNVGLFGATDQFEDIYENKHGFRNRDTLNSIKQAVEKLRKDGANLIIFLSHMGYGADIELSKQLSGLVDVIVGAHSHTVISQPEVVENVIIVQAGSYGKYVGELRITVDIEEMKVVEHTGHLTEISMDDKCDTELSAVVEKGRVETEKYLSEVVYYSDRAITHEELVELMACSVKDFWKSDVGIMYGGAATNGLESGEITKASVLNTCKSMQAASLIELTGQQIAGLIHETFDKEITNRKVYGSGFRPQGIAIGKLQFSGVRWTEHEGKVSDILVNDETIDFTKKYTVATGSSLIYEEVCGYPSVKGNTLIDYSKEFMVKDVFMDYLKQQYTKMKSKIL</sequence>
<dbReference type="Proteomes" id="UP001596170">
    <property type="component" value="Unassembled WGS sequence"/>
</dbReference>
<evidence type="ECO:0000256" key="2">
    <source>
        <dbReference type="RuleBase" id="RU362119"/>
    </source>
</evidence>
<evidence type="ECO:0000259" key="4">
    <source>
        <dbReference type="Pfam" id="PF02872"/>
    </source>
</evidence>
<dbReference type="Pfam" id="PF02872">
    <property type="entry name" value="5_nucleotid_C"/>
    <property type="match status" value="1"/>
</dbReference>
<proteinExistence type="inferred from homology"/>
<dbReference type="PRINTS" id="PR01607">
    <property type="entry name" value="APYRASEFAMLY"/>
</dbReference>
<keyword evidence="1" id="KW-0732">Signal</keyword>
<dbReference type="InterPro" id="IPR004843">
    <property type="entry name" value="Calcineurin-like_PHP"/>
</dbReference>
<feature type="domain" description="5'-Nucleotidase C-terminal" evidence="4">
    <location>
        <begin position="291"/>
        <end position="421"/>
    </location>
</feature>
<dbReference type="SUPFAM" id="SSF55816">
    <property type="entry name" value="5'-nucleotidase (syn. UDP-sugar hydrolase), C-terminal domain"/>
    <property type="match status" value="1"/>
</dbReference>
<protein>
    <submittedName>
        <fullName evidence="5">Bifunctional metallophosphatase/5'-nucleotidase</fullName>
    </submittedName>
</protein>
<keyword evidence="2" id="KW-0547">Nucleotide-binding</keyword>
<dbReference type="Gene3D" id="3.60.21.10">
    <property type="match status" value="1"/>
</dbReference>
<dbReference type="InterPro" id="IPR029052">
    <property type="entry name" value="Metallo-depent_PP-like"/>
</dbReference>
<dbReference type="PANTHER" id="PTHR11575:SF23">
    <property type="entry name" value="5-NUCLEOTIDASE FAMILY PROTEIN"/>
    <property type="match status" value="1"/>
</dbReference>
<evidence type="ECO:0000313" key="6">
    <source>
        <dbReference type="Proteomes" id="UP001596170"/>
    </source>
</evidence>
<dbReference type="Pfam" id="PF00149">
    <property type="entry name" value="Metallophos"/>
    <property type="match status" value="1"/>
</dbReference>
<comment type="caution">
    <text evidence="5">The sequence shown here is derived from an EMBL/GenBank/DDBJ whole genome shotgun (WGS) entry which is preliminary data.</text>
</comment>
<dbReference type="SUPFAM" id="SSF56300">
    <property type="entry name" value="Metallo-dependent phosphatases"/>
    <property type="match status" value="1"/>
</dbReference>
<evidence type="ECO:0000256" key="1">
    <source>
        <dbReference type="ARBA" id="ARBA00022729"/>
    </source>
</evidence>